<dbReference type="Pfam" id="PF01656">
    <property type="entry name" value="CbiA"/>
    <property type="match status" value="1"/>
</dbReference>
<dbReference type="SUPFAM" id="SSF52540">
    <property type="entry name" value="P-loop containing nucleoside triphosphate hydrolases"/>
    <property type="match status" value="1"/>
</dbReference>
<evidence type="ECO:0000313" key="8">
    <source>
        <dbReference type="EMBL" id="MDI5970819.1"/>
    </source>
</evidence>
<dbReference type="SUPFAM" id="SSF52317">
    <property type="entry name" value="Class I glutamine amidotransferase-like"/>
    <property type="match status" value="1"/>
</dbReference>
<evidence type="ECO:0000313" key="9">
    <source>
        <dbReference type="Proteomes" id="UP001156398"/>
    </source>
</evidence>
<dbReference type="GO" id="GO:0003824">
    <property type="term" value="F:catalytic activity"/>
    <property type="evidence" value="ECO:0007669"/>
    <property type="project" value="InterPro"/>
</dbReference>
<dbReference type="NCBIfam" id="NF001989">
    <property type="entry name" value="PRK00784.1"/>
    <property type="match status" value="1"/>
</dbReference>
<dbReference type="PANTHER" id="PTHR21343">
    <property type="entry name" value="DETHIOBIOTIN SYNTHETASE"/>
    <property type="match status" value="1"/>
</dbReference>
<dbReference type="Proteomes" id="UP001156398">
    <property type="component" value="Unassembled WGS sequence"/>
</dbReference>
<dbReference type="InterPro" id="IPR033949">
    <property type="entry name" value="CobQ_GATase1"/>
</dbReference>
<evidence type="ECO:0000259" key="6">
    <source>
        <dbReference type="Pfam" id="PF07685"/>
    </source>
</evidence>
<dbReference type="EMBL" id="JAAGKO020000056">
    <property type="protein sequence ID" value="MDI5966629.1"/>
    <property type="molecule type" value="Genomic_DNA"/>
</dbReference>
<comment type="similarity">
    <text evidence="4">Belongs to the CobB/CobQ family. CobQ subfamily.</text>
</comment>
<feature type="domain" description="CobB/CobQ-like glutamine amidotransferase" evidence="6">
    <location>
        <begin position="257"/>
        <end position="428"/>
    </location>
</feature>
<dbReference type="GO" id="GO:0009236">
    <property type="term" value="P:cobalamin biosynthetic process"/>
    <property type="evidence" value="ECO:0007669"/>
    <property type="project" value="UniProtKB-UniRule"/>
</dbReference>
<dbReference type="InterPro" id="IPR027417">
    <property type="entry name" value="P-loop_NTPase"/>
</dbReference>
<keyword evidence="9" id="KW-1185">Reference proteome</keyword>
<dbReference type="Pfam" id="PF07685">
    <property type="entry name" value="GATase_3"/>
    <property type="match status" value="1"/>
</dbReference>
<evidence type="ECO:0000259" key="5">
    <source>
        <dbReference type="Pfam" id="PF01656"/>
    </source>
</evidence>
<evidence type="ECO:0000256" key="2">
    <source>
        <dbReference type="ARBA" id="ARBA00022573"/>
    </source>
</evidence>
<accession>A0AA90H539</accession>
<comment type="function">
    <text evidence="4">Catalyzes amidations at positions B, D, E, and G on adenosylcobyrinic A,C-diamide. NH(2) groups are provided by glutamine, and one molecule of ATP is hydrogenolyzed for each amidation.</text>
</comment>
<dbReference type="AlphaFoldDB" id="A0AA90H539"/>
<dbReference type="InterPro" id="IPR004459">
    <property type="entry name" value="CobQ_synth"/>
</dbReference>
<comment type="pathway">
    <text evidence="1 4">Cofactor biosynthesis; adenosylcobalamin biosynthesis.</text>
</comment>
<gene>
    <name evidence="4" type="primary">cobQ</name>
    <name evidence="7" type="ORF">POF43_028535</name>
    <name evidence="8" type="ORF">POF50_015960</name>
</gene>
<dbReference type="CDD" id="cd01750">
    <property type="entry name" value="GATase1_CobQ"/>
    <property type="match status" value="1"/>
</dbReference>
<dbReference type="RefSeq" id="WP_271314259.1">
    <property type="nucleotide sequence ID" value="NZ_JAAGKO020000056.1"/>
</dbReference>
<dbReference type="PROSITE" id="PS51274">
    <property type="entry name" value="GATASE_COBBQ"/>
    <property type="match status" value="1"/>
</dbReference>
<organism evidence="8">
    <name type="scientific">Streptantibioticus silvisoli</name>
    <dbReference type="NCBI Taxonomy" id="2705255"/>
    <lineage>
        <taxon>Bacteria</taxon>
        <taxon>Bacillati</taxon>
        <taxon>Actinomycetota</taxon>
        <taxon>Actinomycetes</taxon>
        <taxon>Kitasatosporales</taxon>
        <taxon>Streptomycetaceae</taxon>
        <taxon>Streptantibioticus</taxon>
    </lineage>
</organism>
<proteinExistence type="inferred from homology"/>
<dbReference type="Gene3D" id="3.40.50.300">
    <property type="entry name" value="P-loop containing nucleotide triphosphate hydrolases"/>
    <property type="match status" value="1"/>
</dbReference>
<evidence type="ECO:0000256" key="4">
    <source>
        <dbReference type="HAMAP-Rule" id="MF_00028"/>
    </source>
</evidence>
<comment type="caution">
    <text evidence="8">The sequence shown here is derived from an EMBL/GenBank/DDBJ whole genome shotgun (WGS) entry which is preliminary data.</text>
</comment>
<dbReference type="EMBL" id="JABXJJ020000018">
    <property type="protein sequence ID" value="MDI5970819.1"/>
    <property type="molecule type" value="Genomic_DNA"/>
</dbReference>
<sequence length="502" mass="53058">MKGSLLVAGASSDAGKSMLTAGICRWLHRRGVDVVPFKAQNMSNNSAVTHDGAEIGRAQQLQAHACGARASADMNPVLLKPGGDRHTHVVLHGKPLGEVSALDYRELKTTLRQAVLDSYDRLRAAHDVVICEGAGSPAEINLRETDVANMWLADQRDLATLVVGDIDRGGVFAALFGTLALLDERDQSLVAAFVVNKFRGDERLVAPGLRMLHDLTGRQVLGALPWLPGLVIDGEDSLSLVRTLSGGPPVGEEPLHVAAVRLPRTSNATDLDALGCEPGVVVQWTTSPAEVAAADLAVLPGSRATVSDLEWLRATGLADAVTERARRGRPVLGVCGGYQMLAETITDDVESRTGTVPGLALLPTRVRFDAAKTLGRPTGHAGGITVDTAYAIHHGVAEPTGACEEFLGGWRRGSVWGTPWHGCLDTDAFRRAFLREVADAAGRRFTPAPGTDVAALRDRQLDLLADAVADHLDTGALDRLITAGPPAGLPTVRTLLTREATA</sequence>
<dbReference type="Gene3D" id="3.40.50.880">
    <property type="match status" value="1"/>
</dbReference>
<keyword evidence="2 4" id="KW-0169">Cobalamin biosynthesis</keyword>
<protein>
    <recommendedName>
        <fullName evidence="4">Cobyric acid synthase</fullName>
    </recommendedName>
</protein>
<evidence type="ECO:0000256" key="3">
    <source>
        <dbReference type="ARBA" id="ARBA00022962"/>
    </source>
</evidence>
<name>A0AA90H539_9ACTN</name>
<dbReference type="HAMAP" id="MF_00028">
    <property type="entry name" value="CobQ"/>
    <property type="match status" value="1"/>
</dbReference>
<feature type="active site" evidence="4">
    <location>
        <position position="421"/>
    </location>
</feature>
<feature type="domain" description="CobQ/CobB/MinD/ParA nucleotide binding" evidence="5">
    <location>
        <begin position="6"/>
        <end position="230"/>
    </location>
</feature>
<reference evidence="8 9" key="1">
    <citation type="submission" date="2023-05" db="EMBL/GenBank/DDBJ databases">
        <title>Streptantibioticus silvisoli sp. nov., acidotolerant actinomycetes 1 from pine litter.</title>
        <authorList>
            <person name="Swiecimska M."/>
            <person name="Golinska P."/>
            <person name="Sangal V."/>
            <person name="Wachnowicz B."/>
            <person name="Goodfellow M."/>
        </authorList>
    </citation>
    <scope>NUCLEOTIDE SEQUENCE</scope>
    <source>
        <strain evidence="8">SL13</strain>
        <strain evidence="7 9">SL54</strain>
    </source>
</reference>
<dbReference type="InterPro" id="IPR047045">
    <property type="entry name" value="CobQ_N"/>
</dbReference>
<dbReference type="PANTHER" id="PTHR21343:SF1">
    <property type="entry name" value="COBYRIC ACID SYNTHASE"/>
    <property type="match status" value="1"/>
</dbReference>
<evidence type="ECO:0000313" key="7">
    <source>
        <dbReference type="EMBL" id="MDI5966629.1"/>
    </source>
</evidence>
<dbReference type="InterPro" id="IPR002586">
    <property type="entry name" value="CobQ/CobB/MinD/ParA_Nub-bd_dom"/>
</dbReference>
<evidence type="ECO:0000256" key="1">
    <source>
        <dbReference type="ARBA" id="ARBA00004953"/>
    </source>
</evidence>
<dbReference type="InterPro" id="IPR029062">
    <property type="entry name" value="Class_I_gatase-like"/>
</dbReference>
<feature type="active site" description="Nucleophile" evidence="4">
    <location>
        <position position="335"/>
    </location>
</feature>
<dbReference type="InterPro" id="IPR011698">
    <property type="entry name" value="GATase_3"/>
</dbReference>
<dbReference type="GO" id="GO:0015420">
    <property type="term" value="F:ABC-type vitamin B12 transporter activity"/>
    <property type="evidence" value="ECO:0007669"/>
    <property type="project" value="UniProtKB-UniRule"/>
</dbReference>
<keyword evidence="3 4" id="KW-0315">Glutamine amidotransferase</keyword>
<dbReference type="NCBIfam" id="TIGR00313">
    <property type="entry name" value="cobQ"/>
    <property type="match status" value="1"/>
</dbReference>
<dbReference type="CDD" id="cd05389">
    <property type="entry name" value="CobQ_N"/>
    <property type="match status" value="1"/>
</dbReference>